<dbReference type="InterPro" id="IPR001878">
    <property type="entry name" value="Znf_CCHC"/>
</dbReference>
<dbReference type="Gene3D" id="2.40.70.10">
    <property type="entry name" value="Acid Proteases"/>
    <property type="match status" value="1"/>
</dbReference>
<evidence type="ECO:0000313" key="3">
    <source>
        <dbReference type="EMBL" id="KAF0728273.1"/>
    </source>
</evidence>
<reference evidence="3 4" key="1">
    <citation type="submission" date="2019-08" db="EMBL/GenBank/DDBJ databases">
        <title>Whole genome of Aphis craccivora.</title>
        <authorList>
            <person name="Voronova N.V."/>
            <person name="Shulinski R.S."/>
            <person name="Bandarenka Y.V."/>
            <person name="Zhorov D.G."/>
            <person name="Warner D."/>
        </authorList>
    </citation>
    <scope>NUCLEOTIDE SEQUENCE [LARGE SCALE GENOMIC DNA]</scope>
    <source>
        <strain evidence="3">180601</strain>
        <tissue evidence="3">Whole Body</tissue>
    </source>
</reference>
<proteinExistence type="predicted"/>
<organism evidence="3 4">
    <name type="scientific">Aphis craccivora</name>
    <name type="common">Cowpea aphid</name>
    <dbReference type="NCBI Taxonomy" id="307492"/>
    <lineage>
        <taxon>Eukaryota</taxon>
        <taxon>Metazoa</taxon>
        <taxon>Ecdysozoa</taxon>
        <taxon>Arthropoda</taxon>
        <taxon>Hexapoda</taxon>
        <taxon>Insecta</taxon>
        <taxon>Pterygota</taxon>
        <taxon>Neoptera</taxon>
        <taxon>Paraneoptera</taxon>
        <taxon>Hemiptera</taxon>
        <taxon>Sternorrhyncha</taxon>
        <taxon>Aphidomorpha</taxon>
        <taxon>Aphidoidea</taxon>
        <taxon>Aphididae</taxon>
        <taxon>Aphidini</taxon>
        <taxon>Aphis</taxon>
        <taxon>Aphis</taxon>
    </lineage>
</organism>
<evidence type="ECO:0000256" key="1">
    <source>
        <dbReference type="PROSITE-ProRule" id="PRU00047"/>
    </source>
</evidence>
<dbReference type="SMART" id="SM00343">
    <property type="entry name" value="ZnF_C2HC"/>
    <property type="match status" value="1"/>
</dbReference>
<dbReference type="EMBL" id="VUJU01008604">
    <property type="protein sequence ID" value="KAF0728273.1"/>
    <property type="molecule type" value="Genomic_DNA"/>
</dbReference>
<protein>
    <recommendedName>
        <fullName evidence="2">CCHC-type domain-containing protein</fullName>
    </recommendedName>
</protein>
<evidence type="ECO:0000313" key="4">
    <source>
        <dbReference type="Proteomes" id="UP000478052"/>
    </source>
</evidence>
<comment type="caution">
    <text evidence="3">The sequence shown here is derived from an EMBL/GenBank/DDBJ whole genome shotgun (WGS) entry which is preliminary data.</text>
</comment>
<keyword evidence="1" id="KW-0862">Zinc</keyword>
<dbReference type="PROSITE" id="PS50158">
    <property type="entry name" value="ZF_CCHC"/>
    <property type="match status" value="1"/>
</dbReference>
<name>A0A6G0WLT2_APHCR</name>
<accession>A0A6G0WLT2</accession>
<evidence type="ECO:0000259" key="2">
    <source>
        <dbReference type="PROSITE" id="PS50158"/>
    </source>
</evidence>
<keyword evidence="4" id="KW-1185">Reference proteome</keyword>
<dbReference type="OrthoDB" id="6116553at2759"/>
<gene>
    <name evidence="3" type="ORF">FWK35_00024654</name>
</gene>
<dbReference type="SUPFAM" id="SSF50630">
    <property type="entry name" value="Acid proteases"/>
    <property type="match status" value="1"/>
</dbReference>
<dbReference type="Pfam" id="PF13650">
    <property type="entry name" value="Asp_protease_2"/>
    <property type="match status" value="1"/>
</dbReference>
<dbReference type="GO" id="GO:0003676">
    <property type="term" value="F:nucleic acid binding"/>
    <property type="evidence" value="ECO:0007669"/>
    <property type="project" value="InterPro"/>
</dbReference>
<sequence length="248" mass="27279">MMISVSKFITTGTPRAVYKQPNWQNYSNNRANAANYFNGPAPIRRCFNCGSPTHFRNNCPLLASKNDVHGNVRSIHLPIAKSNAYPVGKIEIIGEVNSIKTPLIIDTGASITVVDRKTIVSGEVTPIDVNFKLETANGAYLKLLGNAVVLIKLGEIELAHNCLVADKVIFKLGDRNRLEQTNLCHMSPVTFLNQKENENIINLAKEKIQGLISKVGVAAEVPADGDCGAHVVKYKYAECKIEYRECLL</sequence>
<dbReference type="InterPro" id="IPR021109">
    <property type="entry name" value="Peptidase_aspartic_dom_sf"/>
</dbReference>
<keyword evidence="1" id="KW-0479">Metal-binding</keyword>
<dbReference type="AlphaFoldDB" id="A0A6G0WLT2"/>
<dbReference type="GO" id="GO:0008270">
    <property type="term" value="F:zinc ion binding"/>
    <property type="evidence" value="ECO:0007669"/>
    <property type="project" value="UniProtKB-KW"/>
</dbReference>
<keyword evidence="1" id="KW-0863">Zinc-finger</keyword>
<dbReference type="Proteomes" id="UP000478052">
    <property type="component" value="Unassembled WGS sequence"/>
</dbReference>
<feature type="domain" description="CCHC-type" evidence="2">
    <location>
        <begin position="44"/>
        <end position="60"/>
    </location>
</feature>
<dbReference type="Pfam" id="PF00098">
    <property type="entry name" value="zf-CCHC"/>
    <property type="match status" value="1"/>
</dbReference>